<gene>
    <name evidence="6" type="ORF">B9M88_05215</name>
    <name evidence="5" type="ORF">GLV84_06360</name>
</gene>
<evidence type="ECO:0000313" key="7">
    <source>
        <dbReference type="Proteomes" id="UP000195208"/>
    </source>
</evidence>
<dbReference type="PANTHER" id="PTHR42756">
    <property type="entry name" value="TRANSCRIPTIONAL REGULATOR, MARR"/>
    <property type="match status" value="1"/>
</dbReference>
<dbReference type="Proteomes" id="UP000195208">
    <property type="component" value="Unassembled WGS sequence"/>
</dbReference>
<dbReference type="OrthoDB" id="9799747at2"/>
<dbReference type="eggNOG" id="COG1846">
    <property type="taxonomic scope" value="Bacteria"/>
</dbReference>
<evidence type="ECO:0000256" key="1">
    <source>
        <dbReference type="ARBA" id="ARBA00023015"/>
    </source>
</evidence>
<dbReference type="GO" id="GO:0003700">
    <property type="term" value="F:DNA-binding transcription factor activity"/>
    <property type="evidence" value="ECO:0007669"/>
    <property type="project" value="InterPro"/>
</dbReference>
<dbReference type="RefSeq" id="WP_037565140.1">
    <property type="nucleotide sequence ID" value="NZ_CP009623.1"/>
</dbReference>
<evidence type="ECO:0000256" key="2">
    <source>
        <dbReference type="ARBA" id="ARBA00023125"/>
    </source>
</evidence>
<evidence type="ECO:0000313" key="6">
    <source>
        <dbReference type="EMBL" id="OTW31329.1"/>
    </source>
</evidence>
<dbReference type="Proteomes" id="UP000646308">
    <property type="component" value="Unassembled WGS sequence"/>
</dbReference>
<dbReference type="PANTHER" id="PTHR42756:SF1">
    <property type="entry name" value="TRANSCRIPTIONAL REPRESSOR OF EMRAB OPERON"/>
    <property type="match status" value="1"/>
</dbReference>
<dbReference type="InterPro" id="IPR000835">
    <property type="entry name" value="HTH_MarR-typ"/>
</dbReference>
<dbReference type="AlphaFoldDB" id="A0A085UH67"/>
<name>A0A085UH67_9STAP</name>
<dbReference type="Pfam" id="PF01047">
    <property type="entry name" value="MarR"/>
    <property type="match status" value="1"/>
</dbReference>
<accession>A0A085UH67</accession>
<keyword evidence="1" id="KW-0805">Transcription regulation</keyword>
<dbReference type="EMBL" id="NEFX01000010">
    <property type="protein sequence ID" value="OTW31329.1"/>
    <property type="molecule type" value="Genomic_DNA"/>
</dbReference>
<evidence type="ECO:0000259" key="4">
    <source>
        <dbReference type="PROSITE" id="PS50995"/>
    </source>
</evidence>
<dbReference type="EMBL" id="WMFL01000074">
    <property type="protein sequence ID" value="NJI02443.1"/>
    <property type="molecule type" value="Genomic_DNA"/>
</dbReference>
<dbReference type="GO" id="GO:0003677">
    <property type="term" value="F:DNA binding"/>
    <property type="evidence" value="ECO:0007669"/>
    <property type="project" value="UniProtKB-KW"/>
</dbReference>
<keyword evidence="7" id="KW-1185">Reference proteome</keyword>
<comment type="caution">
    <text evidence="5">The sequence shown here is derived from an EMBL/GenBank/DDBJ whole genome shotgun (WGS) entry which is preliminary data.</text>
</comment>
<keyword evidence="3" id="KW-0804">Transcription</keyword>
<protein>
    <submittedName>
        <fullName evidence="5">MarR family transcriptional regulator</fullName>
    </submittedName>
</protein>
<dbReference type="PROSITE" id="PS50995">
    <property type="entry name" value="HTH_MARR_2"/>
    <property type="match status" value="1"/>
</dbReference>
<keyword evidence="2" id="KW-0238">DNA-binding</keyword>
<evidence type="ECO:0000256" key="3">
    <source>
        <dbReference type="ARBA" id="ARBA00023163"/>
    </source>
</evidence>
<dbReference type="KEGG" id="sagq:EP23_10120"/>
<reference evidence="5" key="2">
    <citation type="submission" date="2019-11" db="EMBL/GenBank/DDBJ databases">
        <title>Whole genome comparisons of Staphylococcus agnetis isolates from cattle and chickens.</title>
        <authorList>
            <person name="Rhoads D."/>
            <person name="Shwani A."/>
            <person name="Adkins P."/>
            <person name="Calcutt M."/>
            <person name="Middleton J."/>
        </authorList>
    </citation>
    <scope>NUCLEOTIDE SEQUENCE</scope>
    <source>
        <strain evidence="5">1387</strain>
    </source>
</reference>
<dbReference type="PRINTS" id="PR00598">
    <property type="entry name" value="HTHMARR"/>
</dbReference>
<dbReference type="SMART" id="SM00347">
    <property type="entry name" value="HTH_MARR"/>
    <property type="match status" value="1"/>
</dbReference>
<dbReference type="InterPro" id="IPR036390">
    <property type="entry name" value="WH_DNA-bd_sf"/>
</dbReference>
<proteinExistence type="predicted"/>
<feature type="domain" description="HTH marR-type" evidence="4">
    <location>
        <begin position="7"/>
        <end position="139"/>
    </location>
</feature>
<reference evidence="6 7" key="1">
    <citation type="submission" date="2017-04" db="EMBL/GenBank/DDBJ databases">
        <title>Staphylococcus agnetis, a potential pathogen in the broiler production.</title>
        <authorList>
            <person name="Poulsen L."/>
        </authorList>
    </citation>
    <scope>NUCLEOTIDE SEQUENCE [LARGE SCALE GENOMIC DNA]</scope>
    <source>
        <strain evidence="6 7">723_310714_2_2_spleen</strain>
    </source>
</reference>
<organism evidence="5 8">
    <name type="scientific">Staphylococcus agnetis</name>
    <dbReference type="NCBI Taxonomy" id="985762"/>
    <lineage>
        <taxon>Bacteria</taxon>
        <taxon>Bacillati</taxon>
        <taxon>Bacillota</taxon>
        <taxon>Bacilli</taxon>
        <taxon>Bacillales</taxon>
        <taxon>Staphylococcaceae</taxon>
        <taxon>Staphylococcus</taxon>
    </lineage>
</organism>
<dbReference type="SUPFAM" id="SSF46785">
    <property type="entry name" value="Winged helix' DNA-binding domain"/>
    <property type="match status" value="1"/>
</dbReference>
<sequence>MNRTETSLKVFIGLKRTNDMLDKKIHKDIKSYGLNVTEFAVLEVLYNRGEHTIQRIKERILIASSSTTYVVTNLEKKGYIKRRQDPKDRRVSYASLTDKGQAFMEEIFPQHADAIASVFSDLTEEELESLQKVLKRISTQAE</sequence>
<dbReference type="GeneID" id="57690525"/>
<evidence type="ECO:0000313" key="5">
    <source>
        <dbReference type="EMBL" id="NJI02443.1"/>
    </source>
</evidence>
<evidence type="ECO:0000313" key="8">
    <source>
        <dbReference type="Proteomes" id="UP000646308"/>
    </source>
</evidence>
<dbReference type="InterPro" id="IPR036388">
    <property type="entry name" value="WH-like_DNA-bd_sf"/>
</dbReference>
<dbReference type="Gene3D" id="1.10.10.10">
    <property type="entry name" value="Winged helix-like DNA-binding domain superfamily/Winged helix DNA-binding domain"/>
    <property type="match status" value="1"/>
</dbReference>